<proteinExistence type="predicted"/>
<sequence length="216" mass="25820">MIKKNKSRKKEPPVKIKEVENQTGITSHNIRFYEKEHLIFPQRNPMNGYREYTDADVKLLNRIKLLRILDISVSEIRECIQGRKNLSDVLRIHMDDLKTEEQRIRQNQLLCEQLAGLELDINEVPDNLLKQIFHNKEAYCRQLEQLKKQDRIKSLIFLSRQSICILGWLFVMILCLYFYFELFTAYMTLPFQLIALSMIIVVFVCMIRIIYYNEKA</sequence>
<dbReference type="PANTHER" id="PTHR30204:SF94">
    <property type="entry name" value="HEAVY METAL-DEPENDENT TRANSCRIPTIONAL REGULATOR HI_0293-RELATED"/>
    <property type="match status" value="1"/>
</dbReference>
<keyword evidence="2" id="KW-0238">DNA-binding</keyword>
<keyword evidence="4" id="KW-0472">Membrane</keyword>
<evidence type="ECO:0000256" key="2">
    <source>
        <dbReference type="ARBA" id="ARBA00023125"/>
    </source>
</evidence>
<dbReference type="AlphaFoldDB" id="A0A426DBR4"/>
<evidence type="ECO:0000259" key="5">
    <source>
        <dbReference type="PROSITE" id="PS50937"/>
    </source>
</evidence>
<dbReference type="InterPro" id="IPR000551">
    <property type="entry name" value="MerR-type_HTH_dom"/>
</dbReference>
<dbReference type="InterPro" id="IPR009061">
    <property type="entry name" value="DNA-bd_dom_put_sf"/>
</dbReference>
<evidence type="ECO:0000256" key="4">
    <source>
        <dbReference type="SAM" id="Phobius"/>
    </source>
</evidence>
<keyword evidence="7" id="KW-1185">Reference proteome</keyword>
<dbReference type="Pfam" id="PF13411">
    <property type="entry name" value="MerR_1"/>
    <property type="match status" value="1"/>
</dbReference>
<dbReference type="Proteomes" id="UP000274920">
    <property type="component" value="Unassembled WGS sequence"/>
</dbReference>
<dbReference type="SUPFAM" id="SSF46955">
    <property type="entry name" value="Putative DNA-binding domain"/>
    <property type="match status" value="1"/>
</dbReference>
<gene>
    <name evidence="6" type="ORF">EBB54_01320</name>
</gene>
<dbReference type="EMBL" id="RHJS01000002">
    <property type="protein sequence ID" value="RRK30168.1"/>
    <property type="molecule type" value="Genomic_DNA"/>
</dbReference>
<reference evidence="6" key="1">
    <citation type="submission" date="2018-10" db="EMBL/GenBank/DDBJ databases">
        <title>Schaedlerella arabinophila gen. nov. sp. nov., isolated from the mouse intestinal tract and comparative analysis with the genome of the closely related altered Schaedler flora strain ASF502.</title>
        <authorList>
            <person name="Miyake S."/>
            <person name="Soh M."/>
            <person name="Seedorf H."/>
        </authorList>
    </citation>
    <scope>NUCLEOTIDE SEQUENCE [LARGE SCALE GENOMIC DNA]</scope>
    <source>
        <strain evidence="6">DSM 106076</strain>
    </source>
</reference>
<dbReference type="Gene3D" id="1.10.1660.10">
    <property type="match status" value="1"/>
</dbReference>
<organism evidence="6 7">
    <name type="scientific">Schaedlerella arabinosiphila</name>
    <dbReference type="NCBI Taxonomy" id="2044587"/>
    <lineage>
        <taxon>Bacteria</taxon>
        <taxon>Bacillati</taxon>
        <taxon>Bacillota</taxon>
        <taxon>Clostridia</taxon>
        <taxon>Lachnospirales</taxon>
        <taxon>Lachnospiraceae</taxon>
        <taxon>Schaedlerella</taxon>
    </lineage>
</organism>
<dbReference type="PANTHER" id="PTHR30204">
    <property type="entry name" value="REDOX-CYCLING DRUG-SENSING TRANSCRIPTIONAL ACTIVATOR SOXR"/>
    <property type="match status" value="1"/>
</dbReference>
<dbReference type="CDD" id="cd00592">
    <property type="entry name" value="HTH_MerR-like"/>
    <property type="match status" value="1"/>
</dbReference>
<dbReference type="PROSITE" id="PS50937">
    <property type="entry name" value="HTH_MERR_2"/>
    <property type="match status" value="1"/>
</dbReference>
<accession>A0A426DBR4</accession>
<dbReference type="InterPro" id="IPR047057">
    <property type="entry name" value="MerR_fam"/>
</dbReference>
<name>A0A426DBR4_9FIRM</name>
<evidence type="ECO:0000256" key="1">
    <source>
        <dbReference type="ARBA" id="ARBA00023015"/>
    </source>
</evidence>
<keyword evidence="1" id="KW-0805">Transcription regulation</keyword>
<evidence type="ECO:0000313" key="6">
    <source>
        <dbReference type="EMBL" id="RRK30168.1"/>
    </source>
</evidence>
<dbReference type="GO" id="GO:0003700">
    <property type="term" value="F:DNA-binding transcription factor activity"/>
    <property type="evidence" value="ECO:0007669"/>
    <property type="project" value="InterPro"/>
</dbReference>
<evidence type="ECO:0000313" key="7">
    <source>
        <dbReference type="Proteomes" id="UP000274920"/>
    </source>
</evidence>
<comment type="caution">
    <text evidence="6">The sequence shown here is derived from an EMBL/GenBank/DDBJ whole genome shotgun (WGS) entry which is preliminary data.</text>
</comment>
<feature type="transmembrane region" description="Helical" evidence="4">
    <location>
        <begin position="155"/>
        <end position="179"/>
    </location>
</feature>
<evidence type="ECO:0000256" key="3">
    <source>
        <dbReference type="ARBA" id="ARBA00023163"/>
    </source>
</evidence>
<dbReference type="GO" id="GO:0003677">
    <property type="term" value="F:DNA binding"/>
    <property type="evidence" value="ECO:0007669"/>
    <property type="project" value="UniProtKB-KW"/>
</dbReference>
<dbReference type="SMART" id="SM00422">
    <property type="entry name" value="HTH_MERR"/>
    <property type="match status" value="1"/>
</dbReference>
<protein>
    <submittedName>
        <fullName evidence="6">MerR family transcriptional regulator</fullName>
    </submittedName>
</protein>
<keyword evidence="4" id="KW-1133">Transmembrane helix</keyword>
<keyword evidence="3" id="KW-0804">Transcription</keyword>
<feature type="domain" description="HTH merR-type" evidence="5">
    <location>
        <begin position="16"/>
        <end position="82"/>
    </location>
</feature>
<keyword evidence="4" id="KW-0812">Transmembrane</keyword>
<feature type="transmembrane region" description="Helical" evidence="4">
    <location>
        <begin position="191"/>
        <end position="211"/>
    </location>
</feature>